<dbReference type="Proteomes" id="UP001148737">
    <property type="component" value="Unassembled WGS sequence"/>
</dbReference>
<proteinExistence type="predicted"/>
<protein>
    <submittedName>
        <fullName evidence="1">Uncharacterized protein</fullName>
    </submittedName>
</protein>
<evidence type="ECO:0000313" key="2">
    <source>
        <dbReference type="Proteomes" id="UP001148737"/>
    </source>
</evidence>
<comment type="caution">
    <text evidence="1">The sequence shown here is derived from an EMBL/GenBank/DDBJ whole genome shotgun (WGS) entry which is preliminary data.</text>
</comment>
<name>A0ACC1QZ27_9HYPO</name>
<accession>A0ACC1QZ27</accession>
<dbReference type="EMBL" id="JANAKD010000331">
    <property type="protein sequence ID" value="KAJ3494918.1"/>
    <property type="molecule type" value="Genomic_DNA"/>
</dbReference>
<sequence length="218" mass="24045">MTGFHLRVALANRSLHLVHDHRHLIQARHRRPHIARSSRAPARLGLRSTGAAGPAAPSSSHPHAANYHHHRRRSSSSKLHLLQQRLTMASNQEIRRRSSAADRTPYDNPLSPTSAMAMSTTFSPTPDSVLAQVKDDEISRQQQLSGNMKKEISTEAMPPPPLNGFGRAQARQPPLTNTAHRARDSRRVRPPAVIRGTARDALVKTTNAGTDARAPRSR</sequence>
<evidence type="ECO:0000313" key="1">
    <source>
        <dbReference type="EMBL" id="KAJ3494918.1"/>
    </source>
</evidence>
<organism evidence="1 2">
    <name type="scientific">Lecanicillium saksenae</name>
    <dbReference type="NCBI Taxonomy" id="468837"/>
    <lineage>
        <taxon>Eukaryota</taxon>
        <taxon>Fungi</taxon>
        <taxon>Dikarya</taxon>
        <taxon>Ascomycota</taxon>
        <taxon>Pezizomycotina</taxon>
        <taxon>Sordariomycetes</taxon>
        <taxon>Hypocreomycetidae</taxon>
        <taxon>Hypocreales</taxon>
        <taxon>Cordycipitaceae</taxon>
        <taxon>Lecanicillium</taxon>
    </lineage>
</organism>
<keyword evidence="2" id="KW-1185">Reference proteome</keyword>
<gene>
    <name evidence="1" type="ORF">NLG97_g3759</name>
</gene>
<reference evidence="1" key="1">
    <citation type="submission" date="2022-07" db="EMBL/GenBank/DDBJ databases">
        <title>Genome Sequence of Lecanicillium saksenae.</title>
        <authorList>
            <person name="Buettner E."/>
        </authorList>
    </citation>
    <scope>NUCLEOTIDE SEQUENCE</scope>
    <source>
        <strain evidence="1">VT-O1</strain>
    </source>
</reference>